<dbReference type="AlphaFoldDB" id="A0AAN7AVL0"/>
<comment type="caution">
    <text evidence="1">The sequence shown here is derived from an EMBL/GenBank/DDBJ whole genome shotgun (WGS) entry which is preliminary data.</text>
</comment>
<reference evidence="1" key="1">
    <citation type="journal article" date="2023" name="Mol. Phylogenet. Evol.">
        <title>Genome-scale phylogeny and comparative genomics of the fungal order Sordariales.</title>
        <authorList>
            <person name="Hensen N."/>
            <person name="Bonometti L."/>
            <person name="Westerberg I."/>
            <person name="Brannstrom I.O."/>
            <person name="Guillou S."/>
            <person name="Cros-Aarteil S."/>
            <person name="Calhoun S."/>
            <person name="Haridas S."/>
            <person name="Kuo A."/>
            <person name="Mondo S."/>
            <person name="Pangilinan J."/>
            <person name="Riley R."/>
            <person name="LaButti K."/>
            <person name="Andreopoulos B."/>
            <person name="Lipzen A."/>
            <person name="Chen C."/>
            <person name="Yan M."/>
            <person name="Daum C."/>
            <person name="Ng V."/>
            <person name="Clum A."/>
            <person name="Steindorff A."/>
            <person name="Ohm R.A."/>
            <person name="Martin F."/>
            <person name="Silar P."/>
            <person name="Natvig D.O."/>
            <person name="Lalanne C."/>
            <person name="Gautier V."/>
            <person name="Ament-Velasquez S.L."/>
            <person name="Kruys A."/>
            <person name="Hutchinson M.I."/>
            <person name="Powell A.J."/>
            <person name="Barry K."/>
            <person name="Miller A.N."/>
            <person name="Grigoriev I.V."/>
            <person name="Debuchy R."/>
            <person name="Gladieux P."/>
            <person name="Hiltunen Thoren M."/>
            <person name="Johannesson H."/>
        </authorList>
    </citation>
    <scope>NUCLEOTIDE SEQUENCE</scope>
    <source>
        <strain evidence="1">CBS 315.58</strain>
    </source>
</reference>
<evidence type="ECO:0000313" key="2">
    <source>
        <dbReference type="Proteomes" id="UP001303160"/>
    </source>
</evidence>
<evidence type="ECO:0000313" key="1">
    <source>
        <dbReference type="EMBL" id="KAK4200709.1"/>
    </source>
</evidence>
<dbReference type="EMBL" id="MU863916">
    <property type="protein sequence ID" value="KAK4200709.1"/>
    <property type="molecule type" value="Genomic_DNA"/>
</dbReference>
<dbReference type="Proteomes" id="UP001303160">
    <property type="component" value="Unassembled WGS sequence"/>
</dbReference>
<reference evidence="1" key="2">
    <citation type="submission" date="2023-05" db="EMBL/GenBank/DDBJ databases">
        <authorList>
            <consortium name="Lawrence Berkeley National Laboratory"/>
            <person name="Steindorff A."/>
            <person name="Hensen N."/>
            <person name="Bonometti L."/>
            <person name="Westerberg I."/>
            <person name="Brannstrom I.O."/>
            <person name="Guillou S."/>
            <person name="Cros-Aarteil S."/>
            <person name="Calhoun S."/>
            <person name="Haridas S."/>
            <person name="Kuo A."/>
            <person name="Mondo S."/>
            <person name="Pangilinan J."/>
            <person name="Riley R."/>
            <person name="Labutti K."/>
            <person name="Andreopoulos B."/>
            <person name="Lipzen A."/>
            <person name="Chen C."/>
            <person name="Yanf M."/>
            <person name="Daum C."/>
            <person name="Ng V."/>
            <person name="Clum A."/>
            <person name="Ohm R."/>
            <person name="Martin F."/>
            <person name="Silar P."/>
            <person name="Natvig D."/>
            <person name="Lalanne C."/>
            <person name="Gautier V."/>
            <person name="Ament-Velasquez S.L."/>
            <person name="Kruys A."/>
            <person name="Hutchinson M.I."/>
            <person name="Powell A.J."/>
            <person name="Barry K."/>
            <person name="Miller A.N."/>
            <person name="Grigoriev I.V."/>
            <person name="Debuchy R."/>
            <person name="Gladieux P."/>
            <person name="Thoren M.H."/>
            <person name="Johannesson H."/>
        </authorList>
    </citation>
    <scope>NUCLEOTIDE SEQUENCE</scope>
    <source>
        <strain evidence="1">CBS 315.58</strain>
    </source>
</reference>
<keyword evidence="2" id="KW-1185">Reference proteome</keyword>
<accession>A0AAN7AVL0</accession>
<name>A0AAN7AVL0_9PEZI</name>
<gene>
    <name evidence="1" type="ORF">QBC40DRAFT_173355</name>
</gene>
<proteinExistence type="predicted"/>
<protein>
    <submittedName>
        <fullName evidence="1">Uncharacterized protein</fullName>
    </submittedName>
</protein>
<sequence length="377" mass="43248">MADDNPYSEGTVLKIHRHLPPEPFGAINEVRYGTKDRREWNAFCSNVDYWWNHRVEFALAHPPITTAKVKCPESRTFTVTRTIQSSEDTDGAMVIEGANGKRNELIAKVYDGVYYSLDLLLGDPCDPRYPDVMTKADMDYALESRAYEQIRIAGFAGSIVPNFYGAWTISLPVKTENNNATTRPVRMILLEKIHDARTMKKDVLHYELLPPESTRTEVLRNLLVAYNLLWWYAEVELQPIIGPGNVLIRKDNSVVLINFNYAIVHPYISVVEHWTDHPKKDPTDLCPHPVLLHWPFGAGFRSNAFLVSDWWQWIPQGWLNDPEQAAEWLLESHSLFDSTRFGPLTERFLDSPGHNNRSPKVLQLLEELGRKARSTGH</sequence>
<organism evidence="1 2">
    <name type="scientific">Triangularia verruculosa</name>
    <dbReference type="NCBI Taxonomy" id="2587418"/>
    <lineage>
        <taxon>Eukaryota</taxon>
        <taxon>Fungi</taxon>
        <taxon>Dikarya</taxon>
        <taxon>Ascomycota</taxon>
        <taxon>Pezizomycotina</taxon>
        <taxon>Sordariomycetes</taxon>
        <taxon>Sordariomycetidae</taxon>
        <taxon>Sordariales</taxon>
        <taxon>Podosporaceae</taxon>
        <taxon>Triangularia</taxon>
    </lineage>
</organism>